<comment type="caution">
    <text evidence="2">The sequence shown here is derived from an EMBL/GenBank/DDBJ whole genome shotgun (WGS) entry which is preliminary data.</text>
</comment>
<keyword evidence="1" id="KW-1133">Transmembrane helix</keyword>
<protein>
    <submittedName>
        <fullName evidence="2">Uncharacterized protein</fullName>
    </submittedName>
</protein>
<evidence type="ECO:0000313" key="3">
    <source>
        <dbReference type="Proteomes" id="UP001151760"/>
    </source>
</evidence>
<accession>A0ABQ5IMZ5</accession>
<feature type="transmembrane region" description="Helical" evidence="1">
    <location>
        <begin position="40"/>
        <end position="60"/>
    </location>
</feature>
<evidence type="ECO:0000313" key="2">
    <source>
        <dbReference type="EMBL" id="GJU01055.1"/>
    </source>
</evidence>
<evidence type="ECO:0000256" key="1">
    <source>
        <dbReference type="SAM" id="Phobius"/>
    </source>
</evidence>
<keyword evidence="1" id="KW-0472">Membrane</keyword>
<sequence length="135" mass="16176">MGDRKTKEGRRAKFMRVMIHSILMRVLLNKRNRITELRLILYPLWCLMIHAFIKGDIYWVRAKEIHGWVLDFMEGENEEDDSDEDIATVDSDKENEDMNDIHNKEGYSECEEVPETVFEQQYDTSKQGDFMKLRR</sequence>
<gene>
    <name evidence="2" type="ORF">Tco_1111393</name>
</gene>
<organism evidence="2 3">
    <name type="scientific">Tanacetum coccineum</name>
    <dbReference type="NCBI Taxonomy" id="301880"/>
    <lineage>
        <taxon>Eukaryota</taxon>
        <taxon>Viridiplantae</taxon>
        <taxon>Streptophyta</taxon>
        <taxon>Embryophyta</taxon>
        <taxon>Tracheophyta</taxon>
        <taxon>Spermatophyta</taxon>
        <taxon>Magnoliopsida</taxon>
        <taxon>eudicotyledons</taxon>
        <taxon>Gunneridae</taxon>
        <taxon>Pentapetalae</taxon>
        <taxon>asterids</taxon>
        <taxon>campanulids</taxon>
        <taxon>Asterales</taxon>
        <taxon>Asteraceae</taxon>
        <taxon>Asteroideae</taxon>
        <taxon>Anthemideae</taxon>
        <taxon>Anthemidinae</taxon>
        <taxon>Tanacetum</taxon>
    </lineage>
</organism>
<dbReference type="EMBL" id="BQNB010020926">
    <property type="protein sequence ID" value="GJU01055.1"/>
    <property type="molecule type" value="Genomic_DNA"/>
</dbReference>
<reference evidence="2" key="1">
    <citation type="journal article" date="2022" name="Int. J. Mol. Sci.">
        <title>Draft Genome of Tanacetum Coccineum: Genomic Comparison of Closely Related Tanacetum-Family Plants.</title>
        <authorList>
            <person name="Yamashiro T."/>
            <person name="Shiraishi A."/>
            <person name="Nakayama K."/>
            <person name="Satake H."/>
        </authorList>
    </citation>
    <scope>NUCLEOTIDE SEQUENCE</scope>
</reference>
<name>A0ABQ5IMZ5_9ASTR</name>
<keyword evidence="3" id="KW-1185">Reference proteome</keyword>
<keyword evidence="1" id="KW-0812">Transmembrane</keyword>
<proteinExistence type="predicted"/>
<reference evidence="2" key="2">
    <citation type="submission" date="2022-01" db="EMBL/GenBank/DDBJ databases">
        <authorList>
            <person name="Yamashiro T."/>
            <person name="Shiraishi A."/>
            <person name="Satake H."/>
            <person name="Nakayama K."/>
        </authorList>
    </citation>
    <scope>NUCLEOTIDE SEQUENCE</scope>
</reference>
<dbReference type="Proteomes" id="UP001151760">
    <property type="component" value="Unassembled WGS sequence"/>
</dbReference>